<dbReference type="Proteomes" id="UP000198372">
    <property type="component" value="Unassembled WGS sequence"/>
</dbReference>
<organism evidence="2 3">
    <name type="scientific">Microbotryum intermedium</name>
    <dbReference type="NCBI Taxonomy" id="269621"/>
    <lineage>
        <taxon>Eukaryota</taxon>
        <taxon>Fungi</taxon>
        <taxon>Dikarya</taxon>
        <taxon>Basidiomycota</taxon>
        <taxon>Pucciniomycotina</taxon>
        <taxon>Microbotryomycetes</taxon>
        <taxon>Microbotryales</taxon>
        <taxon>Microbotryaceae</taxon>
        <taxon>Microbotryum</taxon>
    </lineage>
</organism>
<keyword evidence="3" id="KW-1185">Reference proteome</keyword>
<proteinExistence type="predicted"/>
<accession>A0A238F274</accession>
<name>A0A238F274_9BASI</name>
<dbReference type="AlphaFoldDB" id="A0A238F274"/>
<reference evidence="3" key="1">
    <citation type="submission" date="2016-09" db="EMBL/GenBank/DDBJ databases">
        <authorList>
            <person name="Jeantristanb JTB J.-T."/>
            <person name="Ricardo R."/>
        </authorList>
    </citation>
    <scope>NUCLEOTIDE SEQUENCE [LARGE SCALE GENOMIC DNA]</scope>
</reference>
<evidence type="ECO:0000313" key="3">
    <source>
        <dbReference type="Proteomes" id="UP000198372"/>
    </source>
</evidence>
<feature type="compositionally biased region" description="Low complexity" evidence="1">
    <location>
        <begin position="1"/>
        <end position="26"/>
    </location>
</feature>
<sequence length="404" mass="44945">MYRSSSTSSLDSTTSTSSNACSSSSSNDVIASHPSSRKTSPIHSLPFELIHYILDLTLPPHPSHHLNRTNALLKYAFTSRLFLLPSQSLLNASIKLSTSSAANRWLSSKRPSTTSSRHWITHALSMSGIVAGHGISANTARKCLLKAEQVSTVELYDFKSLPVKALQGPSLSNLHTLYLSTSFVPLQRRTTATQTEPLSLPFRSTLKTLTLSGTPSIPSQLLLALLQCPNLTSLTLSLVPSSPCYLNLIEALPFALRNGLKELALHHRPDAWFLQEAFGSKSTLLEEGPWSSPKSNLTHLTLHPKVPLDTLLERLSHNGHTNLQHLDLTISYNVLEINSILREHFLAGGAGTFHRMEKLVLRGTHKGEWNRFTKEDGKWLTEERHDDRWFEVEWIPIRRNSACT</sequence>
<gene>
    <name evidence="2" type="ORF">BQ2448_353</name>
</gene>
<evidence type="ECO:0000256" key="1">
    <source>
        <dbReference type="SAM" id="MobiDB-lite"/>
    </source>
</evidence>
<evidence type="ECO:0000313" key="2">
    <source>
        <dbReference type="EMBL" id="SCV68232.1"/>
    </source>
</evidence>
<dbReference type="EMBL" id="FMSP01000003">
    <property type="protein sequence ID" value="SCV68232.1"/>
    <property type="molecule type" value="Genomic_DNA"/>
</dbReference>
<feature type="region of interest" description="Disordered" evidence="1">
    <location>
        <begin position="1"/>
        <end position="40"/>
    </location>
</feature>
<dbReference type="OrthoDB" id="2536549at2759"/>
<protein>
    <submittedName>
        <fullName evidence="2">BQ2448_353 protein</fullName>
    </submittedName>
</protein>
<feature type="compositionally biased region" description="Polar residues" evidence="1">
    <location>
        <begin position="27"/>
        <end position="40"/>
    </location>
</feature>
<dbReference type="SUPFAM" id="SSF52047">
    <property type="entry name" value="RNI-like"/>
    <property type="match status" value="1"/>
</dbReference>